<dbReference type="FunFam" id="3.30.420.40:FF:000545">
    <property type="entry name" value="Endoplasmic reticulum chaperone BiP"/>
    <property type="match status" value="1"/>
</dbReference>
<dbReference type="FunFam" id="3.90.640.10:FF:000134">
    <property type="entry name" value="Heat shock cognate 71 kDa protein"/>
    <property type="match status" value="1"/>
</dbReference>
<dbReference type="FunFam" id="3.30.420.40:FF:000028">
    <property type="entry name" value="heat shock 70 kDa protein-like"/>
    <property type="match status" value="1"/>
</dbReference>
<evidence type="ECO:0000256" key="5">
    <source>
        <dbReference type="ARBA" id="ARBA00048056"/>
    </source>
</evidence>
<dbReference type="EMBL" id="JXLN01012783">
    <property type="protein sequence ID" value="KPM08853.1"/>
    <property type="molecule type" value="Genomic_DNA"/>
</dbReference>
<sequence length="520" mass="57608">MKRFFPEEISSMVLIKMKEIAEAYLGRKITDAVVTVPAYFNDSQRQATKDAGSIAGLNVLRIINEPTAAAIAYGLDKKGGEKNILIFDLGGGTFDVSILTIDNGVFEVKSTAGDTHLGGEDFDNRLVNHFVQEFKRKYSKDLSTNKRALRRLRTACERSKRTLSSSTQASVEIDSLFEGIDFNATITRARFEELCSDLFRSTLDPVEKAMRDAKLDKAKIDEIILVGGSTRIPKIQKLLSDYFNGKDLNKSINPDEAVAYGAAVQAAILTGDTSQNVQDLLLLDVAPLSLGIETAGGVMTALIKRNTTIPTKQTQIFTTYADNQPGVTIKVYEGERTMTKDNNLLGTFDLNGIPPAPRGVPQIEVTFDIDANGILNVSAVDKSTGKQNKIRITNDKGRLTKDDIERMVQEAEQYREEDEKQHARIQAKNSLESYAYQMKSTLDEDAVKKKIPENDLNTIKDKIKDVLSWLDNNQLADKDEFEHKQKELENVCRPIITKMYQDAGGPPPSGGQGPTVEEVD</sequence>
<dbReference type="Gene3D" id="1.20.1270.10">
    <property type="match status" value="1"/>
</dbReference>
<dbReference type="FunFam" id="2.60.34.10:FF:000002">
    <property type="entry name" value="Heat shock 70 kDa"/>
    <property type="match status" value="1"/>
</dbReference>
<dbReference type="InterPro" id="IPR018181">
    <property type="entry name" value="Heat_shock_70_CS"/>
</dbReference>
<dbReference type="FunFam" id="3.30.420.40:FF:000172">
    <property type="entry name" value="Heat shock 70 kDa protein"/>
    <property type="match status" value="2"/>
</dbReference>
<evidence type="ECO:0000256" key="3">
    <source>
        <dbReference type="ARBA" id="ARBA00022840"/>
    </source>
</evidence>
<evidence type="ECO:0000313" key="8">
    <source>
        <dbReference type="Proteomes" id="UP000616769"/>
    </source>
</evidence>
<comment type="caution">
    <text evidence="7">The sequence shown here is derived from an EMBL/GenBank/DDBJ whole genome shotgun (WGS) entry which is preliminary data.</text>
</comment>
<dbReference type="AlphaFoldDB" id="A0A132AD51"/>
<dbReference type="SUPFAM" id="SSF53067">
    <property type="entry name" value="Actin-like ATPase domain"/>
    <property type="match status" value="2"/>
</dbReference>
<dbReference type="GO" id="GO:0140662">
    <property type="term" value="F:ATP-dependent protein folding chaperone"/>
    <property type="evidence" value="ECO:0007669"/>
    <property type="project" value="InterPro"/>
</dbReference>
<keyword evidence="4" id="KW-0346">Stress response</keyword>
<evidence type="ECO:0000256" key="6">
    <source>
        <dbReference type="RuleBase" id="RU003322"/>
    </source>
</evidence>
<dbReference type="SUPFAM" id="SSF100920">
    <property type="entry name" value="Heat shock protein 70kD (HSP70), peptide-binding domain"/>
    <property type="match status" value="1"/>
</dbReference>
<comment type="catalytic activity">
    <reaction evidence="5">
        <text>ATP + H2O = ADP + phosphate + H(+)</text>
        <dbReference type="Rhea" id="RHEA:13065"/>
        <dbReference type="ChEBI" id="CHEBI:15377"/>
        <dbReference type="ChEBI" id="CHEBI:15378"/>
        <dbReference type="ChEBI" id="CHEBI:30616"/>
        <dbReference type="ChEBI" id="CHEBI:43474"/>
        <dbReference type="ChEBI" id="CHEBI:456216"/>
        <dbReference type="EC" id="3.6.4.10"/>
    </reaction>
</comment>
<evidence type="ECO:0000313" key="7">
    <source>
        <dbReference type="EMBL" id="KPM08853.1"/>
    </source>
</evidence>
<dbReference type="PROSITE" id="PS00329">
    <property type="entry name" value="HSP70_2"/>
    <property type="match status" value="1"/>
</dbReference>
<dbReference type="Gene3D" id="3.30.420.40">
    <property type="match status" value="2"/>
</dbReference>
<gene>
    <name evidence="7" type="ORF">QR98_0073780</name>
</gene>
<keyword evidence="3 6" id="KW-0067">ATP-binding</keyword>
<dbReference type="PANTHER" id="PTHR19375">
    <property type="entry name" value="HEAT SHOCK PROTEIN 70KDA"/>
    <property type="match status" value="1"/>
</dbReference>
<evidence type="ECO:0000256" key="1">
    <source>
        <dbReference type="ARBA" id="ARBA00007381"/>
    </source>
</evidence>
<dbReference type="InterPro" id="IPR029048">
    <property type="entry name" value="HSP70_C_sf"/>
</dbReference>
<protein>
    <submittedName>
        <fullName evidence="7">Sar s 28 (Heat shock protein 70-like protein 5)</fullName>
    </submittedName>
</protein>
<dbReference type="FunFam" id="1.20.1270.10:FF:000016">
    <property type="entry name" value="Heat shock protein 70"/>
    <property type="match status" value="1"/>
</dbReference>
<evidence type="ECO:0000256" key="4">
    <source>
        <dbReference type="ARBA" id="ARBA00023016"/>
    </source>
</evidence>
<dbReference type="InterPro" id="IPR043129">
    <property type="entry name" value="ATPase_NBD"/>
</dbReference>
<dbReference type="Gene3D" id="2.60.34.10">
    <property type="entry name" value="Substrate Binding Domain Of DNAk, Chain A, domain 1"/>
    <property type="match status" value="1"/>
</dbReference>
<dbReference type="InterPro" id="IPR013126">
    <property type="entry name" value="Hsp_70_fam"/>
</dbReference>
<dbReference type="Gene3D" id="3.90.640.10">
    <property type="entry name" value="Actin, Chain A, domain 4"/>
    <property type="match status" value="1"/>
</dbReference>
<dbReference type="Pfam" id="PF00012">
    <property type="entry name" value="HSP70"/>
    <property type="match status" value="1"/>
</dbReference>
<keyword evidence="2 6" id="KW-0547">Nucleotide-binding</keyword>
<evidence type="ECO:0000256" key="2">
    <source>
        <dbReference type="ARBA" id="ARBA00022741"/>
    </source>
</evidence>
<reference evidence="7 8" key="1">
    <citation type="journal article" date="2015" name="Parasit. Vectors">
        <title>Draft genome of the scabies mite.</title>
        <authorList>
            <person name="Rider S.D.Jr."/>
            <person name="Morgan M.S."/>
            <person name="Arlian L.G."/>
        </authorList>
    </citation>
    <scope>NUCLEOTIDE SEQUENCE [LARGE SCALE GENOMIC DNA]</scope>
    <source>
        <strain evidence="7">Arlian Lab</strain>
    </source>
</reference>
<dbReference type="GO" id="GO:0005524">
    <property type="term" value="F:ATP binding"/>
    <property type="evidence" value="ECO:0007669"/>
    <property type="project" value="UniProtKB-KW"/>
</dbReference>
<dbReference type="OrthoDB" id="2401965at2759"/>
<dbReference type="OMA" id="VCKPIVT"/>
<dbReference type="SUPFAM" id="SSF100934">
    <property type="entry name" value="Heat shock protein 70kD (HSP70), C-terminal subdomain"/>
    <property type="match status" value="1"/>
</dbReference>
<dbReference type="InterPro" id="IPR029047">
    <property type="entry name" value="HSP70_peptide-bd_sf"/>
</dbReference>
<accession>A0A132AD51</accession>
<dbReference type="NCBIfam" id="NF001413">
    <property type="entry name" value="PRK00290.1"/>
    <property type="match status" value="1"/>
</dbReference>
<organism evidence="7 8">
    <name type="scientific">Sarcoptes scabiei</name>
    <name type="common">Itch mite</name>
    <name type="synonym">Acarus scabiei</name>
    <dbReference type="NCBI Taxonomy" id="52283"/>
    <lineage>
        <taxon>Eukaryota</taxon>
        <taxon>Metazoa</taxon>
        <taxon>Ecdysozoa</taxon>
        <taxon>Arthropoda</taxon>
        <taxon>Chelicerata</taxon>
        <taxon>Arachnida</taxon>
        <taxon>Acari</taxon>
        <taxon>Acariformes</taxon>
        <taxon>Sarcoptiformes</taxon>
        <taxon>Astigmata</taxon>
        <taxon>Psoroptidia</taxon>
        <taxon>Sarcoptoidea</taxon>
        <taxon>Sarcoptidae</taxon>
        <taxon>Sarcoptinae</taxon>
        <taxon>Sarcoptes</taxon>
    </lineage>
</organism>
<dbReference type="VEuPathDB" id="VectorBase:SSCA007101"/>
<name>A0A132AD51_SARSC</name>
<comment type="similarity">
    <text evidence="1 6">Belongs to the heat shock protein 70 family.</text>
</comment>
<dbReference type="PRINTS" id="PR00301">
    <property type="entry name" value="HEATSHOCK70"/>
</dbReference>
<dbReference type="Proteomes" id="UP000616769">
    <property type="component" value="Unassembled WGS sequence"/>
</dbReference>
<proteinExistence type="inferred from homology"/>
<dbReference type="PROSITE" id="PS01036">
    <property type="entry name" value="HSP70_3"/>
    <property type="match status" value="1"/>
</dbReference>